<keyword evidence="1" id="KW-0472">Membrane</keyword>
<protein>
    <recommendedName>
        <fullName evidence="2">Bacterial Pleckstrin homology domain-containing protein</fullName>
    </recommendedName>
</protein>
<feature type="transmembrane region" description="Helical" evidence="1">
    <location>
        <begin position="29"/>
        <end position="50"/>
    </location>
</feature>
<reference evidence="3 4" key="1">
    <citation type="journal article" date="2015" name="Stand. Genomic Sci.">
        <title>Genomic information of the arsenic-resistant bacterium Lysobacter arseniciresistens type strain ZS79(T) and comparison of Lysobacter draft genomes.</title>
        <authorList>
            <person name="Liu L."/>
            <person name="Zhang S."/>
            <person name="Luo M."/>
            <person name="Wang G."/>
        </authorList>
    </citation>
    <scope>NUCLEOTIDE SEQUENCE [LARGE SCALE GENOMIC DNA]</scope>
    <source>
        <strain evidence="3 4">ZS79</strain>
    </source>
</reference>
<feature type="domain" description="Bacterial Pleckstrin homology" evidence="2">
    <location>
        <begin position="54"/>
        <end position="158"/>
    </location>
</feature>
<dbReference type="InterPro" id="IPR027783">
    <property type="entry name" value="Bacterial_PH-related"/>
</dbReference>
<dbReference type="EMBL" id="AVPT01000005">
    <property type="protein sequence ID" value="KGM57166.1"/>
    <property type="molecule type" value="Genomic_DNA"/>
</dbReference>
<organism evidence="3 4">
    <name type="scientific">Lysobacter arseniciresistens ZS79</name>
    <dbReference type="NCBI Taxonomy" id="913325"/>
    <lineage>
        <taxon>Bacteria</taxon>
        <taxon>Pseudomonadati</taxon>
        <taxon>Pseudomonadota</taxon>
        <taxon>Gammaproteobacteria</taxon>
        <taxon>Lysobacterales</taxon>
        <taxon>Lysobacteraceae</taxon>
        <taxon>Novilysobacter</taxon>
    </lineage>
</organism>
<accession>A0A0A0F1W8</accession>
<evidence type="ECO:0000313" key="4">
    <source>
        <dbReference type="Proteomes" id="UP000029989"/>
    </source>
</evidence>
<evidence type="ECO:0000313" key="3">
    <source>
        <dbReference type="EMBL" id="KGM57166.1"/>
    </source>
</evidence>
<keyword evidence="1" id="KW-1133">Transmembrane helix</keyword>
<proteinExistence type="predicted"/>
<keyword evidence="4" id="KW-1185">Reference proteome</keyword>
<evidence type="ECO:0000256" key="1">
    <source>
        <dbReference type="SAM" id="Phobius"/>
    </source>
</evidence>
<dbReference type="Pfam" id="PF10882">
    <property type="entry name" value="bPH_5"/>
    <property type="match status" value="1"/>
</dbReference>
<dbReference type="STRING" id="913325.N799_14365"/>
<sequence length="166" mass="18353">MVFGIPVVALVALPTLMVADPTAIDRTPAWVVPGTVVLCALLAAALDWALRRHRLSLDRDALELATSFYRRRIALADLRIDQARVVDLDERVELRPAMKTNGTGLPGFKSGWFRLRNGDRALVATTGGRRLLWLPTTQGYGLLLEPVRPQAVLDRLRELAAPRRPG</sequence>
<dbReference type="AlphaFoldDB" id="A0A0A0F1W8"/>
<comment type="caution">
    <text evidence="3">The sequence shown here is derived from an EMBL/GenBank/DDBJ whole genome shotgun (WGS) entry which is preliminary data.</text>
</comment>
<evidence type="ECO:0000259" key="2">
    <source>
        <dbReference type="Pfam" id="PF10882"/>
    </source>
</evidence>
<name>A0A0A0F1W8_9GAMM</name>
<keyword evidence="1" id="KW-0812">Transmembrane</keyword>
<dbReference type="Proteomes" id="UP000029989">
    <property type="component" value="Unassembled WGS sequence"/>
</dbReference>
<dbReference type="eggNOG" id="ENOG5032VI3">
    <property type="taxonomic scope" value="Bacteria"/>
</dbReference>
<gene>
    <name evidence="3" type="ORF">N799_14365</name>
</gene>